<evidence type="ECO:0000313" key="3">
    <source>
        <dbReference type="Proteomes" id="UP001202328"/>
    </source>
</evidence>
<dbReference type="InterPro" id="IPR015947">
    <property type="entry name" value="PUA-like_sf"/>
</dbReference>
<dbReference type="Pfam" id="PF04266">
    <property type="entry name" value="ASCH"/>
    <property type="match status" value="1"/>
</dbReference>
<dbReference type="CDD" id="cd06555">
    <property type="entry name" value="ASCH_PF0470_like"/>
    <property type="match status" value="1"/>
</dbReference>
<sequence length="400" mass="44850">MDSSSSSSPKASTVVELTEDYLEELLKFTLLSSINGTLEINLGLSKQYCSHLLKHDDTQQDPISDQSSDTSGGIPFYPLYKRLASALLKCITTGEYVRESNEVMLIKEDESFKQKEDEWSKSVRDQGVELVKMLKDVDYEIDVQEPFFTQLRVGRKTIEGRCAVGDYSRIGPGSLLLFNRCLILEVQDVRRYPSFAELLKTESLEKVLPGVDTIEKGVQIYRNFYTEEKEKSNGVLAICVSKPKPQPYISFGTIISGLNCEGIGTLLGLKHTTGTIADALPPPRSALLSSFLTPQNPHIKGSTMTEGARALAKHVHRGGNKWWGNFVGNDINKNKIALEVINQLISNCRWINIHIVPPYDGVLEIRVAEGYGARWSKEGSKFIGFLEPYMEDGHSKRWRH</sequence>
<reference evidence="2" key="1">
    <citation type="submission" date="2022-04" db="EMBL/GenBank/DDBJ databases">
        <title>A functionally conserved STORR gene fusion in Papaver species that diverged 16.8 million years ago.</title>
        <authorList>
            <person name="Catania T."/>
        </authorList>
    </citation>
    <scope>NUCLEOTIDE SEQUENCE</scope>
    <source>
        <strain evidence="2">S-188037</strain>
    </source>
</reference>
<dbReference type="SMART" id="SM01022">
    <property type="entry name" value="ASCH"/>
    <property type="match status" value="1"/>
</dbReference>
<dbReference type="InterPro" id="IPR007374">
    <property type="entry name" value="ASCH_domain"/>
</dbReference>
<dbReference type="PANTHER" id="PTHR34204">
    <property type="entry name" value="RNA-BINDING ASCH DOMAIN PROTEIN"/>
    <property type="match status" value="1"/>
</dbReference>
<organism evidence="2 3">
    <name type="scientific">Papaver atlanticum</name>
    <dbReference type="NCBI Taxonomy" id="357466"/>
    <lineage>
        <taxon>Eukaryota</taxon>
        <taxon>Viridiplantae</taxon>
        <taxon>Streptophyta</taxon>
        <taxon>Embryophyta</taxon>
        <taxon>Tracheophyta</taxon>
        <taxon>Spermatophyta</taxon>
        <taxon>Magnoliopsida</taxon>
        <taxon>Ranunculales</taxon>
        <taxon>Papaveraceae</taxon>
        <taxon>Papaveroideae</taxon>
        <taxon>Papaver</taxon>
    </lineage>
</organism>
<keyword evidence="3" id="KW-1185">Reference proteome</keyword>
<name>A0AAD4XKL0_9MAGN</name>
<dbReference type="EMBL" id="JAJJMB010008553">
    <property type="protein sequence ID" value="KAI3923095.1"/>
    <property type="molecule type" value="Genomic_DNA"/>
</dbReference>
<dbReference type="Gene3D" id="2.30.130.30">
    <property type="entry name" value="Hypothetical protein"/>
    <property type="match status" value="1"/>
</dbReference>
<accession>A0AAD4XKL0</accession>
<evidence type="ECO:0000313" key="2">
    <source>
        <dbReference type="EMBL" id="KAI3923095.1"/>
    </source>
</evidence>
<protein>
    <recommendedName>
        <fullName evidence="1">ASCH domain-containing protein</fullName>
    </recommendedName>
</protein>
<comment type="caution">
    <text evidence="2">The sequence shown here is derived from an EMBL/GenBank/DDBJ whole genome shotgun (WGS) entry which is preliminary data.</text>
</comment>
<dbReference type="AlphaFoldDB" id="A0AAD4XKL0"/>
<gene>
    <name evidence="2" type="ORF">MKW98_000085</name>
</gene>
<dbReference type="Proteomes" id="UP001202328">
    <property type="component" value="Unassembled WGS sequence"/>
</dbReference>
<feature type="domain" description="ASCH" evidence="1">
    <location>
        <begin position="141"/>
        <end position="244"/>
    </location>
</feature>
<dbReference type="SUPFAM" id="SSF88697">
    <property type="entry name" value="PUA domain-like"/>
    <property type="match status" value="1"/>
</dbReference>
<dbReference type="PANTHER" id="PTHR34204:SF2">
    <property type="entry name" value="RNA-BINDING ASCH DOMAIN PROTEIN"/>
    <property type="match status" value="1"/>
</dbReference>
<proteinExistence type="predicted"/>
<evidence type="ECO:0000259" key="1">
    <source>
        <dbReference type="SMART" id="SM01022"/>
    </source>
</evidence>